<sequence>MPIFSTPIGIQLYIKSPSGERLAILSDTDNSGQILNAKIKENKVGGIDKFSFDIPRNIDIPITRNTECYFYISGELWKSGYVQETPEPDQTNPVLTVRGEGFHKRLLKKVINVTHTNQTLDFIIKAVGNTYLGLELGVYYNVSKITSPSISNITIEFKDKNLFKVFETLLQIANYDYENDRYRFYVDNDKDFVFEQISNSIQTSLFEGYQYQSPDISVDNSKILNKILAFRTTSADPKVVEYVATYQDTESQGRFGLFEKKITFPDYIDTATISNICNFLLKRKRFPQTKIKIENYEIKDILTFGKYNISNRLDTYWKILADCDSLIGWDVSALSTTTLTLSVDHVLTGKRSLKFVTGVGSVGEYVIFTLEKAIPFPKYVRTYIYYESVTPIIKITYLDVDNNPMDIDLGSADTGLFGDQWIKYSKEVKEISEAIGLLVDVNGLQDQDTIVNIDVVTETELEVRAEAEAGAGILNIKKIKIEIISDIASTFYIDRLDMIASIYSSHKLQLEEIEYNLSSIGLFSNMNFGEKEDNIFDEIKDQIKDGDIALSIFSKQ</sequence>
<proteinExistence type="predicted"/>
<reference evidence="1" key="1">
    <citation type="journal article" date="2015" name="Nature">
        <title>Complex archaea that bridge the gap between prokaryotes and eukaryotes.</title>
        <authorList>
            <person name="Spang A."/>
            <person name="Saw J.H."/>
            <person name="Jorgensen S.L."/>
            <person name="Zaremba-Niedzwiedzka K."/>
            <person name="Martijn J."/>
            <person name="Lind A.E."/>
            <person name="van Eijk R."/>
            <person name="Schleper C."/>
            <person name="Guy L."/>
            <person name="Ettema T.J."/>
        </authorList>
    </citation>
    <scope>NUCLEOTIDE SEQUENCE</scope>
</reference>
<accession>A0A0F9SGV0</accession>
<comment type="caution">
    <text evidence="1">The sequence shown here is derived from an EMBL/GenBank/DDBJ whole genome shotgun (WGS) entry which is preliminary data.</text>
</comment>
<dbReference type="EMBL" id="LAZR01000656">
    <property type="protein sequence ID" value="KKN61502.1"/>
    <property type="molecule type" value="Genomic_DNA"/>
</dbReference>
<evidence type="ECO:0000313" key="1">
    <source>
        <dbReference type="EMBL" id="KKN61502.1"/>
    </source>
</evidence>
<gene>
    <name evidence="1" type="ORF">LCGC14_0521570</name>
</gene>
<name>A0A0F9SGV0_9ZZZZ</name>
<organism evidence="1">
    <name type="scientific">marine sediment metagenome</name>
    <dbReference type="NCBI Taxonomy" id="412755"/>
    <lineage>
        <taxon>unclassified sequences</taxon>
        <taxon>metagenomes</taxon>
        <taxon>ecological metagenomes</taxon>
    </lineage>
</organism>
<protein>
    <submittedName>
        <fullName evidence="1">Uncharacterized protein</fullName>
    </submittedName>
</protein>
<dbReference type="AlphaFoldDB" id="A0A0F9SGV0"/>